<dbReference type="FunFam" id="1.10.1900.40:FF:000001">
    <property type="entry name" value="Erythrocyte membrane protein 1"/>
    <property type="match status" value="1"/>
</dbReference>
<feature type="domain" description="Duffy-binding-like" evidence="3">
    <location>
        <begin position="569"/>
        <end position="716"/>
    </location>
</feature>
<feature type="domain" description="Duffy-binding-like" evidence="8">
    <location>
        <begin position="2127"/>
        <end position="2253"/>
    </location>
</feature>
<dbReference type="Pfam" id="PF15447">
    <property type="entry name" value="NTS"/>
    <property type="match status" value="1"/>
</dbReference>
<name>A0A0L0CS49_PLAFA</name>
<accession>A0A0L0CS49</accession>
<dbReference type="Gene3D" id="1.10.1900.40">
    <property type="entry name" value="Acidic terminal segments, variant surface antigen of PfEMP1"/>
    <property type="match status" value="1"/>
</dbReference>
<dbReference type="InterPro" id="IPR044932">
    <property type="entry name" value="PfEMP1_ATS_sf"/>
</dbReference>
<dbReference type="InterPro" id="IPR029210">
    <property type="entry name" value="PfEMP1_NTS"/>
</dbReference>
<evidence type="ECO:0000256" key="1">
    <source>
        <dbReference type="SAM" id="Coils"/>
    </source>
</evidence>
<feature type="compositionally biased region" description="Basic and acidic residues" evidence="2">
    <location>
        <begin position="1814"/>
        <end position="1835"/>
    </location>
</feature>
<dbReference type="GO" id="GO:0046789">
    <property type="term" value="F:host cell surface receptor binding"/>
    <property type="evidence" value="ECO:0007669"/>
    <property type="project" value="InterPro"/>
</dbReference>
<evidence type="ECO:0000259" key="8">
    <source>
        <dbReference type="Pfam" id="PF22672"/>
    </source>
</evidence>
<dbReference type="Gene3D" id="1.20.58.1930">
    <property type="match status" value="2"/>
</dbReference>
<evidence type="ECO:0000259" key="6">
    <source>
        <dbReference type="Pfam" id="PF15447"/>
    </source>
</evidence>
<proteinExistence type="predicted"/>
<evidence type="ECO:0000259" key="3">
    <source>
        <dbReference type="Pfam" id="PF03011"/>
    </source>
</evidence>
<feature type="domain" description="Duffy-binding-like" evidence="8">
    <location>
        <begin position="1409"/>
        <end position="1553"/>
    </location>
</feature>
<dbReference type="SUPFAM" id="SSF140924">
    <property type="entry name" value="Duffy binding domain-like"/>
    <property type="match status" value="7"/>
</dbReference>
<reference evidence="10" key="2">
    <citation type="submission" date="2015-07" db="EMBL/GenBank/DDBJ databases">
        <title>The genome sequence of Plasmodium falciparum RAJ116.</title>
        <authorList>
            <consortium name="The Broad Institute Genome Sequencing Platform"/>
            <person name="Volkman S.K."/>
            <person name="Neafsey D.E."/>
            <person name="Dash A.P."/>
            <person name="Chitnis C.E."/>
            <person name="Hartl D.L."/>
            <person name="Young S.K."/>
            <person name="Kodira C.D."/>
            <person name="Zeng Q."/>
            <person name="Koehrsen M."/>
            <person name="Godfrey P."/>
            <person name="Alvarado L."/>
            <person name="Berlin A."/>
            <person name="Borenstein D."/>
            <person name="Chen Z."/>
            <person name="Engels R."/>
            <person name="Freedman E."/>
            <person name="Gellesch M."/>
            <person name="Goldberg J."/>
            <person name="Griggs A."/>
            <person name="Gujja S."/>
            <person name="Heiman D."/>
            <person name="Hepburn T."/>
            <person name="Howarth C."/>
            <person name="Jen D."/>
            <person name="Larson L."/>
            <person name="Lewis B."/>
            <person name="Mehta T."/>
            <person name="Park D."/>
            <person name="Pearson M."/>
            <person name="Roberts A."/>
            <person name="Saif S."/>
            <person name="Shea T."/>
            <person name="Shenoy N."/>
            <person name="Sisk P."/>
            <person name="Stolte C."/>
            <person name="Sykes S."/>
            <person name="Walk T."/>
            <person name="White J."/>
            <person name="Yandava C."/>
            <person name="Wirth D.F."/>
            <person name="Nusbaum C."/>
            <person name="Birren B."/>
        </authorList>
    </citation>
    <scope>NUCLEOTIDE SEQUENCE [LARGE SCALE GENOMIC DNA]</scope>
    <source>
        <strain evidence="10">RAJ116</strain>
    </source>
</reference>
<feature type="coiled-coil region" evidence="1">
    <location>
        <begin position="692"/>
        <end position="719"/>
    </location>
</feature>
<gene>
    <name evidence="9" type="ORF">PFLG_00035</name>
</gene>
<evidence type="ECO:0000259" key="7">
    <source>
        <dbReference type="Pfam" id="PF18562"/>
    </source>
</evidence>
<feature type="domain" description="Cysteine-rich interdomain region 1 gamma" evidence="7">
    <location>
        <begin position="503"/>
        <end position="553"/>
    </location>
</feature>
<dbReference type="FunFam" id="1.20.1310.20:FF:000003">
    <property type="entry name" value="Erythrocyte membrane protein 1, PfEMP1"/>
    <property type="match status" value="1"/>
</dbReference>
<dbReference type="InterPro" id="IPR008602">
    <property type="entry name" value="Duffy-antigen-binding"/>
</dbReference>
<feature type="domain" description="Duffy-antigen binding" evidence="4">
    <location>
        <begin position="1939"/>
        <end position="2123"/>
    </location>
</feature>
<dbReference type="InterPro" id="IPR042202">
    <property type="entry name" value="Duffy-ag-bd_sf"/>
</dbReference>
<dbReference type="Pfam" id="PF15445">
    <property type="entry name" value="ATS"/>
    <property type="match status" value="1"/>
</dbReference>
<dbReference type="OrthoDB" id="378917at2759"/>
<evidence type="ECO:0000313" key="10">
    <source>
        <dbReference type="Proteomes" id="UP000054566"/>
    </source>
</evidence>
<feature type="domain" description="Cysteine-rich interdomain region 1 gamma" evidence="7">
    <location>
        <begin position="1565"/>
        <end position="1599"/>
    </location>
</feature>
<feature type="compositionally biased region" description="Polar residues" evidence="2">
    <location>
        <begin position="1763"/>
        <end position="1779"/>
    </location>
</feature>
<dbReference type="Proteomes" id="UP000054566">
    <property type="component" value="Unassembled WGS sequence"/>
</dbReference>
<feature type="domain" description="Plasmodium falciparum erythrocyte membrane protein-1 N-terminal segment" evidence="6">
    <location>
        <begin position="21"/>
        <end position="55"/>
    </location>
</feature>
<feature type="domain" description="Duffy-antigen binding" evidence="4">
    <location>
        <begin position="2330"/>
        <end position="2475"/>
    </location>
</feature>
<feature type="compositionally biased region" description="Basic and acidic residues" evidence="2">
    <location>
        <begin position="25"/>
        <end position="45"/>
    </location>
</feature>
<dbReference type="InterPro" id="IPR004258">
    <property type="entry name" value="DBL"/>
</dbReference>
<dbReference type="InterPro" id="IPR029211">
    <property type="entry name" value="PfEMP1_ATS"/>
</dbReference>
<evidence type="ECO:0000259" key="4">
    <source>
        <dbReference type="Pfam" id="PF05424"/>
    </source>
</evidence>
<feature type="region of interest" description="Disordered" evidence="2">
    <location>
        <begin position="1"/>
        <end position="45"/>
    </location>
</feature>
<protein>
    <submittedName>
        <fullName evidence="9">Erythrocyte membrane protein 1</fullName>
    </submittedName>
</protein>
<feature type="domain" description="Duffy-antigen binding" evidence="4">
    <location>
        <begin position="130"/>
        <end position="310"/>
    </location>
</feature>
<evidence type="ECO:0000313" key="9">
    <source>
        <dbReference type="EMBL" id="KNC35022.1"/>
    </source>
</evidence>
<feature type="domain" description="Duffy-binding-like" evidence="3">
    <location>
        <begin position="1616"/>
        <end position="1760"/>
    </location>
</feature>
<feature type="domain" description="Duffy-binding-like" evidence="8">
    <location>
        <begin position="993"/>
        <end position="1091"/>
    </location>
</feature>
<dbReference type="EMBL" id="GG663758">
    <property type="protein sequence ID" value="KNC35022.1"/>
    <property type="molecule type" value="Genomic_DNA"/>
</dbReference>
<feature type="domain" description="Duffy-antigen binding" evidence="4">
    <location>
        <begin position="807"/>
        <end position="963"/>
    </location>
</feature>
<feature type="region of interest" description="Disordered" evidence="2">
    <location>
        <begin position="2744"/>
        <end position="2764"/>
    </location>
</feature>
<dbReference type="InterPro" id="IPR041480">
    <property type="entry name" value="CIDR1_gamma"/>
</dbReference>
<dbReference type="GO" id="GO:0016020">
    <property type="term" value="C:membrane"/>
    <property type="evidence" value="ECO:0007669"/>
    <property type="project" value="InterPro"/>
</dbReference>
<dbReference type="Pfam" id="PF03011">
    <property type="entry name" value="PFEMP"/>
    <property type="match status" value="2"/>
</dbReference>
<keyword evidence="1" id="KW-0175">Coiled coil</keyword>
<dbReference type="InterPro" id="IPR054595">
    <property type="entry name" value="DBL_C"/>
</dbReference>
<dbReference type="Pfam" id="PF05424">
    <property type="entry name" value="Duffy_binding"/>
    <property type="match status" value="5"/>
</dbReference>
<feature type="coiled-coil region" evidence="1">
    <location>
        <begin position="380"/>
        <end position="411"/>
    </location>
</feature>
<evidence type="ECO:0000259" key="5">
    <source>
        <dbReference type="Pfam" id="PF15445"/>
    </source>
</evidence>
<dbReference type="FunFam" id="1.20.58.1930:FF:000001">
    <property type="entry name" value="Erythrocyte membrane protein 1, PfEMP1"/>
    <property type="match status" value="1"/>
</dbReference>
<feature type="region of interest" description="Disordered" evidence="2">
    <location>
        <begin position="1760"/>
        <end position="1835"/>
    </location>
</feature>
<feature type="compositionally biased region" description="Polar residues" evidence="2">
    <location>
        <begin position="1"/>
        <end position="21"/>
    </location>
</feature>
<organism evidence="9 10">
    <name type="scientific">Plasmodium falciparum RAJ116</name>
    <dbReference type="NCBI Taxonomy" id="580058"/>
    <lineage>
        <taxon>Eukaryota</taxon>
        <taxon>Sar</taxon>
        <taxon>Alveolata</taxon>
        <taxon>Apicomplexa</taxon>
        <taxon>Aconoidasida</taxon>
        <taxon>Haemosporida</taxon>
        <taxon>Plasmodiidae</taxon>
        <taxon>Plasmodium</taxon>
        <taxon>Plasmodium (Laverania)</taxon>
    </lineage>
</organism>
<feature type="domain" description="Plasmodium falciparum erythrocyte membrane protein 1 acidic terminal segment" evidence="5">
    <location>
        <begin position="2626"/>
        <end position="3048"/>
    </location>
</feature>
<dbReference type="FunFam" id="1.20.58.830:FF:000006">
    <property type="entry name" value="Erythrocyte membrane protein 1, PfEMP1"/>
    <property type="match status" value="1"/>
</dbReference>
<feature type="domain" description="Duffy-antigen binding" evidence="4">
    <location>
        <begin position="1195"/>
        <end position="1370"/>
    </location>
</feature>
<sequence length="3048" mass="353904">MGASQSKPSKPSVDTNESHNSARGVLEEIGKKIKDKRQIESKHERQLKGTLSNAKFADRLYKESNRGDLRSAYSDACSLEYQFHTNTTTYSDHRRHPCHGRENNRFSESQEYGCSNVYIKGNENKSNCTACVPPRRRHICDQNLEFLDNDHTDDTDDLLGNVLVTAKYEGESIVKNHPDKNSNGNKSGICTSLARSFADIGDIVRGRDMFKSNEKVEIGLKKVFQKINKGLNTSGINDYNDENGNYVKLREAWWTANRDQVWKAITCKAPKDAHYFLKSSPDFKSFSNDYCGHTEGSVPTYLDYVPQFLRWFEEWSEEFCRVREHKLKKVKEDCRGKNDEKYCDGNGFDCTKTDISRNILFVDLECPRCEEECTSYNEWLKKKEGEFNKQKKKYEKEIENVQSNNDRIYEKQFYNNLKLKYPSVSKFVETLKEGAYCTNGIIESKIDFDKQYDTFSHSQYCKSCPIFNLKCANGKCNSLDDITCTYVKGFPNRITDKNNDAFVIDILLNDNKIKKLSHDLKDVFNECDLFKRIRKQNWNCKYKCNLHVCEQKNFEYGIDDERFVSIDVLIKRWLKYFLNDYNQIKEKLNRCINNEKKKEFLCIKGCYKNCDCVEKWITKKREEWQNIKDRYIKQYISKDEVFSSKLKSFLKQGLFPKYIENALNKNEMLDNMNESDGCNVPNKANGTPCKKKDVINILLNRLEKQINDCKKNHEENGKKHCVDIPKIINDYFDEEEDEEDVPVAVDEKKNVKQVCASKKPDKVCETVKTLLENNDGSNEISGCNPKTKGEYPQWQCGINSTFVNEDGVCMPPRRQKLCVHFLADKNEIQRIDNQDKLREAFIKSAAAETFFSWYYYKKINDKANELDGNLKKGQIPPEFLRSMFYTFGDLRDFLFGTDISKNHGKGSNLEKQINSLFQNNYGKTTNGKTRQEWWNENGPKIWEGMLCALTHEIDDDKKNQIKTAYSYNKLITNGTTPLEEFSSRPQFLRWFTEWGEDFCKKRKERVDKLVEDCKECNITNNASGGVTKTCERNSTGCKECTKACGDYKTWLETWKGHYEKQKKKYEDYKKSFENDVDANNSDHAYEYLKKQLANIPCTNGTINGKCVYKCMDKRSTSSTANMPASLDDEPKEVKGKCSCTPPPSACDIVQKLFENEKENKFEDACSQKYGIKSYVGWNCNSDTPSKTSDKDNGSVCIPPRRQKLYTQKIQDLDTTSSSQGELRTAFIQCAAVETFFQWHKFKMDKKKEEKEKNEIKGIYTLPGQDDTTTEKELQKDLQSGKIPEDFIRQMFYTFGDYRDLCIGNDIGNDLENVKTNISKVFPNSKPPNGQERKKFWDSNAEAIWKGMVCALSYNTKTRVRDEAVYAQLTTDTNKKNDYNKVTFNGGGPSSGRTLSEYATVPYFVRWLEEWGEEFCRQRTYKLEKIENECRGQYSNKYSSGDGENCEHIVHQDYDTLRNLQYPSCATSCRSYKKWINRKKDEFHKQKSKYENEIKDPKYKSDNVNEKKFFKTLAERYITVEAFLDNLKEGSYCKSNSEESKIKFNDHNKTFGPAKNCAPCPVFGVESDLEFCRDKGIFDGIRKDQWSCGYLCGLDICDLNSVNGKTNDQQNIQIRALLKRWVETFLEDYNKIKDKISHCTKNGNKSTCINGCQNKCECVGKWINIKRKEWKEITERYLKQYEHIDDSTSNILINFLEQGIFYSDIKKAKEGIENLNDLEESNGCTVNTISEIGEHKYNDDVECLLGKLEDIIESCKEKHDLNDRTQTPCDPFPSTQTSQIPHDDPDAPEDKQSPEFCADIPKIPNPSDGTLKVPPNKDKFSDKKNDKGKDKSTSKADDNTNFFIPSNCVKNAAYKSREKIIKKKNYLSVTSDSIKNEMNNCKSAETIIDRKNGSKTIDKNTKLEEIFNIHSECVNEAKDIFDREQTWSCGKNINSREKYLCLPPRRKFMCMKKIEDMQSTNIKDKKKLLEEVIKVAKEEGVRILENFKSENGTNFSEICDSMKYSFADLGDIIRGRDLWKKYPRYHRTEQRLQNIFKEIHNNMSEDEGKKTYSYDGPKYSKLRNDWWDANRESIWKTMTCIAPNDATMNKTGQTSEFSRLTFTELKCGHKHHPPYDDYIPQRFRWMTEWSEYFCKALNKKLETFKTVCDECIQSEKKCHDNNKGKECEKCKEKCSKYKDFVNKWKDQYDLQAKAYEELYDKANKNTNIYVTNDDNFAVEFLKDVKSVCTKNDPSSAEKYLYKTSNCKQYKFKDESTHPIKIYSFKEYPEGYENHCTCEITQHPLDDCPDDTNKEVCSRFQVVKRCMKKDFNNDLDNWNSYGVEDFKGKNAGVLVPPRRRHICFTNMITKQYEKQKNGMENFKTDLLQVAYNEGYFLGKKKYDKEYRSALEAIKYTFADIADIVKGKDMINKDISTKLRKLLDNNIKSKTPRIWWKYNKAHVWHAMLCGYKNGGGTITNLDCTIPNEEFTDQFLRWFQEWTQTFCTARQILYDDVQTQCNNVSCDNDTGNIESKCTEACKNYSNFILVKKNVYQSLKKQYNDNYKSSKADNREPHQYLKEKCKDGKCACLDEKLNAEENWKTPYETLDDSELKNKCDCKKIVPPPPPKKPEVLPPSDEPFDPTILQTTIPFGIALALGSIAFLFMKKKPKSTVDLLRVLDIHKSDYGTPTPKSSNRYIPYRSGPYKGKTYIYMEGDTSGDEKYAFMSDTTDITSSESEYEEMDVNDIYVPGTPKYKTLIEVVLEPSKSNGNTPSKGDGNTLGDDMVPTTNTFTDEEWNELKDDFISQYIQSEPLNVPQYDVSTELPMNIGGNVLDDGINEKPFITSIHDRNLYTGEEYSYNVNMVNSMNDIPINRDNNVYSGIDLINDSLNSNNVDIYDELLKRKENELFGTNNTKNTSNNNVAKLTNSDPIMNQLDLLHKWLDRHRNICENWGKKEDILNKLKEEWEQDNNSGDIRSDNHVMNTNVSIEIDMDDPKGKKEFSNMDTILDDIEDDIYYDVNDENPFVDDIPMDHNKVDVPKKVHVEMKILNNTSNGSLEQEFPISDVWNI</sequence>
<evidence type="ECO:0000256" key="2">
    <source>
        <dbReference type="SAM" id="MobiDB-lite"/>
    </source>
</evidence>
<dbReference type="Gene3D" id="1.20.1310.20">
    <property type="entry name" value="Duffy-antigen binding domain"/>
    <property type="match status" value="5"/>
</dbReference>
<dbReference type="Pfam" id="PF22672">
    <property type="entry name" value="DBL_C"/>
    <property type="match status" value="4"/>
</dbReference>
<reference evidence="10" key="1">
    <citation type="submission" date="2015-07" db="EMBL/GenBank/DDBJ databases">
        <title>Annotation of Plasmodium falciparum RAJ116.</title>
        <authorList>
            <consortium name="The Broad Institute Genome Sequencing Platform"/>
            <person name="Volkman S.K."/>
            <person name="Neafsey D.E."/>
            <person name="Dash A.P."/>
            <person name="Chitnis C.E."/>
            <person name="Hartl D.L."/>
            <person name="Young S.K."/>
            <person name="Zeng Q."/>
            <person name="Koehrsen M."/>
            <person name="Alvarado L."/>
            <person name="Berlin A."/>
            <person name="Borenstein D."/>
            <person name="Chapman S.B."/>
            <person name="Chen Z."/>
            <person name="Engels R."/>
            <person name="Freedman E."/>
            <person name="Gellesch M."/>
            <person name="Goldberg J."/>
            <person name="Griggs A."/>
            <person name="Gujja S."/>
            <person name="Heilman E.R."/>
            <person name="Heiman D.I."/>
            <person name="Howarth C."/>
            <person name="Jen D."/>
            <person name="Larson L."/>
            <person name="Mehta T."/>
            <person name="Neiman D."/>
            <person name="Park D."/>
            <person name="Pearson M."/>
            <person name="Roberts A."/>
            <person name="Saif S."/>
            <person name="Shea T."/>
            <person name="Shenoy N."/>
            <person name="Sisk P."/>
            <person name="Stolte C."/>
            <person name="Sykes S."/>
            <person name="Walk T."/>
            <person name="White J."/>
            <person name="Yandava C."/>
            <person name="Haas B."/>
            <person name="Henn M.R."/>
            <person name="Nusbaum C."/>
            <person name="Birren B."/>
        </authorList>
    </citation>
    <scope>NUCLEOTIDE SEQUENCE [LARGE SCALE GENOMIC DNA]</scope>
    <source>
        <strain evidence="10">RAJ116</strain>
    </source>
</reference>
<dbReference type="Gene3D" id="1.20.58.830">
    <property type="match status" value="5"/>
</dbReference>
<feature type="domain" description="Duffy-binding-like" evidence="8">
    <location>
        <begin position="314"/>
        <end position="459"/>
    </location>
</feature>
<dbReference type="Pfam" id="PF18562">
    <property type="entry name" value="CIDR1_gamma"/>
    <property type="match status" value="2"/>
</dbReference>
<feature type="compositionally biased region" description="Basic and acidic residues" evidence="2">
    <location>
        <begin position="1780"/>
        <end position="1792"/>
    </location>
</feature>